<feature type="transmembrane region" description="Helical" evidence="8">
    <location>
        <begin position="430"/>
        <end position="451"/>
    </location>
</feature>
<dbReference type="InterPro" id="IPR050360">
    <property type="entry name" value="MFS_Sugar_Transporters"/>
</dbReference>
<dbReference type="PROSITE" id="PS00217">
    <property type="entry name" value="SUGAR_TRANSPORT_2"/>
    <property type="match status" value="1"/>
</dbReference>
<dbReference type="InterPro" id="IPR020846">
    <property type="entry name" value="MFS_dom"/>
</dbReference>
<reference evidence="10" key="1">
    <citation type="journal article" date="2021" name="IMA Fungus">
        <title>Genomic characterization of three marine fungi, including Emericellopsis atlantica sp. nov. with signatures of a generalist lifestyle and marine biomass degradation.</title>
        <authorList>
            <person name="Hagestad O.C."/>
            <person name="Hou L."/>
            <person name="Andersen J.H."/>
            <person name="Hansen E.H."/>
            <person name="Altermark B."/>
            <person name="Li C."/>
            <person name="Kuhnert E."/>
            <person name="Cox R.J."/>
            <person name="Crous P.W."/>
            <person name="Spatafora J.W."/>
            <person name="Lail K."/>
            <person name="Amirebrahimi M."/>
            <person name="Lipzen A."/>
            <person name="Pangilinan J."/>
            <person name="Andreopoulos W."/>
            <person name="Hayes R.D."/>
            <person name="Ng V."/>
            <person name="Grigoriev I.V."/>
            <person name="Jackson S.A."/>
            <person name="Sutton T.D.S."/>
            <person name="Dobson A.D.W."/>
            <person name="Rama T."/>
        </authorList>
    </citation>
    <scope>NUCLEOTIDE SEQUENCE</scope>
    <source>
        <strain evidence="10">TS7</strain>
    </source>
</reference>
<feature type="transmembrane region" description="Helical" evidence="8">
    <location>
        <begin position="108"/>
        <end position="128"/>
    </location>
</feature>
<feature type="transmembrane region" description="Helical" evidence="8">
    <location>
        <begin position="400"/>
        <end position="418"/>
    </location>
</feature>
<dbReference type="RefSeq" id="XP_046122377.1">
    <property type="nucleotide sequence ID" value="XM_046258059.1"/>
</dbReference>
<dbReference type="GO" id="GO:0016020">
    <property type="term" value="C:membrane"/>
    <property type="evidence" value="ECO:0007669"/>
    <property type="project" value="UniProtKB-SubCell"/>
</dbReference>
<dbReference type="PANTHER" id="PTHR48022">
    <property type="entry name" value="PLASTIDIC GLUCOSE TRANSPORTER 4"/>
    <property type="match status" value="1"/>
</dbReference>
<dbReference type="PANTHER" id="PTHR48022:SF8">
    <property type="entry name" value="MAJOR FACILITATOR SUPERFAMILY (MFS) PROFILE DOMAIN-CONTAINING PROTEIN-RELATED"/>
    <property type="match status" value="1"/>
</dbReference>
<keyword evidence="5 8" id="KW-1133">Transmembrane helix</keyword>
<feature type="transmembrane region" description="Helical" evidence="8">
    <location>
        <begin position="24"/>
        <end position="42"/>
    </location>
</feature>
<dbReference type="NCBIfam" id="TIGR00879">
    <property type="entry name" value="SP"/>
    <property type="match status" value="1"/>
</dbReference>
<comment type="similarity">
    <text evidence="2 7">Belongs to the major facilitator superfamily. Sugar transporter (TC 2.A.1.1) family.</text>
</comment>
<feature type="domain" description="Major facilitator superfamily (MFS) profile" evidence="9">
    <location>
        <begin position="29"/>
        <end position="493"/>
    </location>
</feature>
<evidence type="ECO:0000313" key="10">
    <source>
        <dbReference type="EMBL" id="KAG9258453.1"/>
    </source>
</evidence>
<dbReference type="GeneID" id="70288962"/>
<evidence type="ECO:0000256" key="4">
    <source>
        <dbReference type="ARBA" id="ARBA00022692"/>
    </source>
</evidence>
<evidence type="ECO:0000313" key="11">
    <source>
        <dbReference type="Proteomes" id="UP000887229"/>
    </source>
</evidence>
<evidence type="ECO:0000256" key="1">
    <source>
        <dbReference type="ARBA" id="ARBA00004141"/>
    </source>
</evidence>
<dbReference type="PROSITE" id="PS50850">
    <property type="entry name" value="MFS"/>
    <property type="match status" value="1"/>
</dbReference>
<feature type="transmembrane region" description="Helical" evidence="8">
    <location>
        <begin position="196"/>
        <end position="216"/>
    </location>
</feature>
<comment type="subcellular location">
    <subcellularLocation>
        <location evidence="1">Membrane</location>
        <topology evidence="1">Multi-pass membrane protein</topology>
    </subcellularLocation>
</comment>
<evidence type="ECO:0000256" key="2">
    <source>
        <dbReference type="ARBA" id="ARBA00010992"/>
    </source>
</evidence>
<feature type="transmembrane region" description="Helical" evidence="8">
    <location>
        <begin position="332"/>
        <end position="352"/>
    </location>
</feature>
<evidence type="ECO:0000256" key="5">
    <source>
        <dbReference type="ARBA" id="ARBA00022989"/>
    </source>
</evidence>
<dbReference type="PRINTS" id="PR00171">
    <property type="entry name" value="SUGRTRNSPORT"/>
</dbReference>
<dbReference type="GO" id="GO:0005351">
    <property type="term" value="F:carbohydrate:proton symporter activity"/>
    <property type="evidence" value="ECO:0007669"/>
    <property type="project" value="TreeGrafter"/>
</dbReference>
<sequence length="548" mass="59854">MAGGAAINILKFNTGGLPKETLNWRLWFAVFAFGLLGAARGVDEGLITGVFNSTAFKKQVGINDLDGSALASVKGNVSSMVQLGSVLGALFAFVVCDRWGRIWATRQLCALWLIGISIMMANSGSMAAVYVGRFIAGVGIGETVVVGPVYLSEISPAPIRGLCTCAFTGSVYLGILVAYVANYATHKTMDDTFTSWALPTSVHLMFAGIILILSFFQLESPRHFIRTGQREKALATLCKLRGLPADHPYLLDEITAIDVSFQEEKEATLGLGWKGVAKEIFTVKRNSYRLFLTNLAQIMACWSGGSSITVYAPDLFNLVDITGEEQSLFSTVIFGVVKFVSAVVCALFLVDLAGRKRSLITGIILQTIAMFYIAIFLNLVPIANNPGFEPSPSQNKASQGAIAMIYISGAGWALGWNSGQYLLSSELFPLRIRAICSSITMCMHFLCQYATNRALPNMLLEDHGLTPHGTFYFFGIMSIIGGVWVWLCVPEAAGRSLESIDKLFDLPWYKIGLHGKAYAEARDREQEQQFVNEKKEAEVHYMEDKAHA</sequence>
<feature type="transmembrane region" description="Helical" evidence="8">
    <location>
        <begin position="359"/>
        <end position="380"/>
    </location>
</feature>
<gene>
    <name evidence="10" type="ORF">F5Z01DRAFT_196835</name>
</gene>
<dbReference type="Gene3D" id="1.20.1250.20">
    <property type="entry name" value="MFS general substrate transporter like domains"/>
    <property type="match status" value="1"/>
</dbReference>
<keyword evidence="3 7" id="KW-0813">Transport</keyword>
<evidence type="ECO:0000256" key="3">
    <source>
        <dbReference type="ARBA" id="ARBA00022448"/>
    </source>
</evidence>
<dbReference type="AlphaFoldDB" id="A0A9P7ZVK9"/>
<evidence type="ECO:0000256" key="6">
    <source>
        <dbReference type="ARBA" id="ARBA00023136"/>
    </source>
</evidence>
<dbReference type="EMBL" id="MU251243">
    <property type="protein sequence ID" value="KAG9258453.1"/>
    <property type="molecule type" value="Genomic_DNA"/>
</dbReference>
<feature type="transmembrane region" description="Helical" evidence="8">
    <location>
        <begin position="290"/>
        <end position="312"/>
    </location>
</feature>
<feature type="transmembrane region" description="Helical" evidence="8">
    <location>
        <begin position="471"/>
        <end position="489"/>
    </location>
</feature>
<dbReference type="OrthoDB" id="5296287at2759"/>
<dbReference type="InterPro" id="IPR005828">
    <property type="entry name" value="MFS_sugar_transport-like"/>
</dbReference>
<comment type="caution">
    <text evidence="10">The sequence shown here is derived from an EMBL/GenBank/DDBJ whole genome shotgun (WGS) entry which is preliminary data.</text>
</comment>
<accession>A0A9P7ZVK9</accession>
<proteinExistence type="inferred from homology"/>
<dbReference type="InterPro" id="IPR036259">
    <property type="entry name" value="MFS_trans_sf"/>
</dbReference>
<dbReference type="Proteomes" id="UP000887229">
    <property type="component" value="Unassembled WGS sequence"/>
</dbReference>
<dbReference type="FunFam" id="1.20.1250.20:FF:000313">
    <property type="entry name" value="MFS quinate transporter"/>
    <property type="match status" value="1"/>
</dbReference>
<protein>
    <submittedName>
        <fullName evidence="10">General substrate transporter</fullName>
    </submittedName>
</protein>
<feature type="transmembrane region" description="Helical" evidence="8">
    <location>
        <begin position="77"/>
        <end position="96"/>
    </location>
</feature>
<dbReference type="PROSITE" id="PS00216">
    <property type="entry name" value="SUGAR_TRANSPORT_1"/>
    <property type="match status" value="1"/>
</dbReference>
<keyword evidence="6 8" id="KW-0472">Membrane</keyword>
<dbReference type="InterPro" id="IPR005829">
    <property type="entry name" value="Sugar_transporter_CS"/>
</dbReference>
<dbReference type="InterPro" id="IPR003663">
    <property type="entry name" value="Sugar/inositol_transpt"/>
</dbReference>
<dbReference type="Pfam" id="PF00083">
    <property type="entry name" value="Sugar_tr"/>
    <property type="match status" value="1"/>
</dbReference>
<dbReference type="SUPFAM" id="SSF103473">
    <property type="entry name" value="MFS general substrate transporter"/>
    <property type="match status" value="1"/>
</dbReference>
<feature type="transmembrane region" description="Helical" evidence="8">
    <location>
        <begin position="134"/>
        <end position="151"/>
    </location>
</feature>
<organism evidence="10 11">
    <name type="scientific">Emericellopsis atlantica</name>
    <dbReference type="NCBI Taxonomy" id="2614577"/>
    <lineage>
        <taxon>Eukaryota</taxon>
        <taxon>Fungi</taxon>
        <taxon>Dikarya</taxon>
        <taxon>Ascomycota</taxon>
        <taxon>Pezizomycotina</taxon>
        <taxon>Sordariomycetes</taxon>
        <taxon>Hypocreomycetidae</taxon>
        <taxon>Hypocreales</taxon>
        <taxon>Bionectriaceae</taxon>
        <taxon>Emericellopsis</taxon>
    </lineage>
</organism>
<evidence type="ECO:0000256" key="7">
    <source>
        <dbReference type="RuleBase" id="RU003346"/>
    </source>
</evidence>
<name>A0A9P7ZVK9_9HYPO</name>
<feature type="transmembrane region" description="Helical" evidence="8">
    <location>
        <begin position="163"/>
        <end position="184"/>
    </location>
</feature>
<evidence type="ECO:0000259" key="9">
    <source>
        <dbReference type="PROSITE" id="PS50850"/>
    </source>
</evidence>
<keyword evidence="11" id="KW-1185">Reference proteome</keyword>
<keyword evidence="4 8" id="KW-0812">Transmembrane</keyword>
<evidence type="ECO:0000256" key="8">
    <source>
        <dbReference type="SAM" id="Phobius"/>
    </source>
</evidence>